<protein>
    <submittedName>
        <fullName evidence="2">Uncharacterized protein</fullName>
    </submittedName>
</protein>
<proteinExistence type="predicted"/>
<sequence>MLSVTTRSGFWCECWTEGLDRQLPPTLFGSYDAYSEREADGWVSTILRTISPALDGDASQEAWTRLYDHRIDTRRALLRKEPWMVSVTHINTRITWTVRPALFLPMAHRQGAELPACSHDFKPHRTHATDIESQSMLDDSTSGEA</sequence>
<accession>A0ABU4FE60</accession>
<dbReference type="Proteomes" id="UP001187346">
    <property type="component" value="Unassembled WGS sequence"/>
</dbReference>
<keyword evidence="3" id="KW-1185">Reference proteome</keyword>
<reference evidence="2 3" key="1">
    <citation type="submission" date="2023-10" db="EMBL/GenBank/DDBJ databases">
        <title>Characterization of rhizosphere-enriched actinobacteria from wheat plants lab-grown on chernevaya soil.</title>
        <authorList>
            <person name="Tikhonova E.N."/>
            <person name="Konopkin A."/>
            <person name="Kravchenko I.K."/>
        </authorList>
    </citation>
    <scope>NUCLEOTIDE SEQUENCE [LARGE SCALE GENOMIC DNA]</scope>
    <source>
        <strain evidence="2 3">RR29</strain>
    </source>
</reference>
<evidence type="ECO:0000313" key="3">
    <source>
        <dbReference type="Proteomes" id="UP001187346"/>
    </source>
</evidence>
<name>A0ABU4FE60_9ACTN</name>
<evidence type="ECO:0000256" key="1">
    <source>
        <dbReference type="SAM" id="MobiDB-lite"/>
    </source>
</evidence>
<evidence type="ECO:0000313" key="2">
    <source>
        <dbReference type="EMBL" id="MDV7218318.1"/>
    </source>
</evidence>
<gene>
    <name evidence="2" type="ORF">R5A26_20435</name>
</gene>
<feature type="compositionally biased region" description="Polar residues" evidence="1">
    <location>
        <begin position="131"/>
        <end position="145"/>
    </location>
</feature>
<organism evidence="2 3">
    <name type="scientific">Streptomyces prunicolor</name>
    <dbReference type="NCBI Taxonomy" id="67348"/>
    <lineage>
        <taxon>Bacteria</taxon>
        <taxon>Bacillati</taxon>
        <taxon>Actinomycetota</taxon>
        <taxon>Actinomycetes</taxon>
        <taxon>Kitasatosporales</taxon>
        <taxon>Streptomycetaceae</taxon>
        <taxon>Streptomyces</taxon>
    </lineage>
</organism>
<feature type="compositionally biased region" description="Basic and acidic residues" evidence="1">
    <location>
        <begin position="121"/>
        <end position="130"/>
    </location>
</feature>
<comment type="caution">
    <text evidence="2">The sequence shown here is derived from an EMBL/GenBank/DDBJ whole genome shotgun (WGS) entry which is preliminary data.</text>
</comment>
<feature type="region of interest" description="Disordered" evidence="1">
    <location>
        <begin position="121"/>
        <end position="145"/>
    </location>
</feature>
<dbReference type="EMBL" id="JAWMAJ010000063">
    <property type="protein sequence ID" value="MDV7218318.1"/>
    <property type="molecule type" value="Genomic_DNA"/>
</dbReference>